<keyword evidence="4" id="KW-1185">Reference proteome</keyword>
<comment type="caution">
    <text evidence="3">The sequence shown here is derived from an EMBL/GenBank/DDBJ whole genome shotgun (WGS) entry which is preliminary data.</text>
</comment>
<keyword evidence="1" id="KW-0175">Coiled coil</keyword>
<feature type="compositionally biased region" description="Low complexity" evidence="2">
    <location>
        <begin position="303"/>
        <end position="315"/>
    </location>
</feature>
<evidence type="ECO:0000313" key="3">
    <source>
        <dbReference type="EMBL" id="KAL1518617.1"/>
    </source>
</evidence>
<feature type="compositionally biased region" description="Basic and acidic residues" evidence="2">
    <location>
        <begin position="348"/>
        <end position="359"/>
    </location>
</feature>
<reference evidence="3 4" key="1">
    <citation type="journal article" date="2024" name="Science">
        <title>Giant polyketide synthase enzymes in the biosynthesis of giant marine polyether toxins.</title>
        <authorList>
            <person name="Fallon T.R."/>
            <person name="Shende V.V."/>
            <person name="Wierzbicki I.H."/>
            <person name="Pendleton A.L."/>
            <person name="Watervoot N.F."/>
            <person name="Auber R.P."/>
            <person name="Gonzalez D.J."/>
            <person name="Wisecaver J.H."/>
            <person name="Moore B.S."/>
        </authorList>
    </citation>
    <scope>NUCLEOTIDE SEQUENCE [LARGE SCALE GENOMIC DNA]</scope>
    <source>
        <strain evidence="3 4">12B1</strain>
    </source>
</reference>
<evidence type="ECO:0000256" key="2">
    <source>
        <dbReference type="SAM" id="MobiDB-lite"/>
    </source>
</evidence>
<accession>A0AB34JCZ1</accession>
<feature type="coiled-coil region" evidence="1">
    <location>
        <begin position="238"/>
        <end position="293"/>
    </location>
</feature>
<feature type="region of interest" description="Disordered" evidence="2">
    <location>
        <begin position="297"/>
        <end position="359"/>
    </location>
</feature>
<name>A0AB34JCZ1_PRYPA</name>
<protein>
    <submittedName>
        <fullName evidence="3">Uncharacterized protein</fullName>
    </submittedName>
</protein>
<dbReference type="Proteomes" id="UP001515480">
    <property type="component" value="Unassembled WGS sequence"/>
</dbReference>
<proteinExistence type="predicted"/>
<evidence type="ECO:0000313" key="4">
    <source>
        <dbReference type="Proteomes" id="UP001515480"/>
    </source>
</evidence>
<dbReference type="EMBL" id="JBGBPQ010000010">
    <property type="protein sequence ID" value="KAL1518617.1"/>
    <property type="molecule type" value="Genomic_DNA"/>
</dbReference>
<evidence type="ECO:0000256" key="1">
    <source>
        <dbReference type="SAM" id="Coils"/>
    </source>
</evidence>
<organism evidence="3 4">
    <name type="scientific">Prymnesium parvum</name>
    <name type="common">Toxic golden alga</name>
    <dbReference type="NCBI Taxonomy" id="97485"/>
    <lineage>
        <taxon>Eukaryota</taxon>
        <taxon>Haptista</taxon>
        <taxon>Haptophyta</taxon>
        <taxon>Prymnesiophyceae</taxon>
        <taxon>Prymnesiales</taxon>
        <taxon>Prymnesiaceae</taxon>
        <taxon>Prymnesium</taxon>
    </lineage>
</organism>
<dbReference type="AlphaFoldDB" id="A0AB34JCZ1"/>
<sequence>MEEQLGFPPLDSDAMTLPFGRMSSAEIVAQLENQLDLDSLVMVTDMENGPESVGFPGGSFLEHADRELHPSELRIRVAKHTIHREDNKGTDQHVFVVSKDRWFTLELHLTDQEGRLAVQNTLGVRAHVIFENGHEVPVAEHEPRLLGADSQTFINGTATFKLRMGNSILSQRHNEQKFRIRVEPMDPAVKETYSVLTIHSAAMRSVTKLHRRKASDVRAAAAGEAADSSGGGEAALTNSALQRQLEEERVERAQLEVRVQNLNNEFEAEKARREALEKQVSEQGQMMERLMNMNFLSADSSSAPGGRPAAGAMGPPRAPGVPRMTPTPPQAVRSRSPRHQQRDEEESKLERAQRDVADR</sequence>
<gene>
    <name evidence="3" type="ORF">AB1Y20_002905</name>
</gene>